<evidence type="ECO:0000313" key="1">
    <source>
        <dbReference type="EMBL" id="APG89934.1"/>
    </source>
</evidence>
<proteinExistence type="predicted"/>
<dbReference type="Proteomes" id="UP000182306">
    <property type="component" value="Chromosome"/>
</dbReference>
<gene>
    <name evidence="1" type="ORF">SAMCFNEI73_Ch0608</name>
</gene>
<keyword evidence="2" id="KW-1185">Reference proteome</keyword>
<evidence type="ECO:0000313" key="2">
    <source>
        <dbReference type="Proteomes" id="UP000182306"/>
    </source>
</evidence>
<dbReference type="AlphaFoldDB" id="A0A1L3LIJ8"/>
<sequence>MAELAEDVSGGKRGIIAVACFHVGAAVAPDKVRATLDRWPATEGNYDEENPVRIEGGRIKAPIGPARASKRASPIMSSG</sequence>
<dbReference type="EMBL" id="CP013107">
    <property type="protein sequence ID" value="APG89934.1"/>
    <property type="molecule type" value="Genomic_DNA"/>
</dbReference>
<accession>A0A1L3LIJ8</accession>
<protein>
    <submittedName>
        <fullName evidence="1">Uncharacterized protein</fullName>
    </submittedName>
</protein>
<dbReference type="STRING" id="194963.SAMCFNEI73_Ch0608"/>
<name>A0A1L3LIJ8_9HYPH</name>
<organism evidence="1 2">
    <name type="scientific">Sinorhizobium americanum</name>
    <dbReference type="NCBI Taxonomy" id="194963"/>
    <lineage>
        <taxon>Bacteria</taxon>
        <taxon>Pseudomonadati</taxon>
        <taxon>Pseudomonadota</taxon>
        <taxon>Alphaproteobacteria</taxon>
        <taxon>Hyphomicrobiales</taxon>
        <taxon>Rhizobiaceae</taxon>
        <taxon>Sinorhizobium/Ensifer group</taxon>
        <taxon>Sinorhizobium</taxon>
    </lineage>
</organism>
<dbReference type="KEGG" id="same:SAMCFNEI73_Ch0608"/>
<reference evidence="1 2" key="1">
    <citation type="submission" date="2015-10" db="EMBL/GenBank/DDBJ databases">
        <title>Genomic differences between typical nodule nitrogen-fixing rhizobial strains and those coming from bean seeds.</title>
        <authorList>
            <person name="Peralta H."/>
            <person name="Aguilar-Vera A."/>
            <person name="Diaz R."/>
            <person name="Mora Y."/>
            <person name="Martinez-Batallar G."/>
            <person name="Salazar E."/>
            <person name="Vargas-Lagunas C."/>
            <person name="Encarnacion S."/>
            <person name="Girard L."/>
            <person name="Mora J."/>
        </authorList>
    </citation>
    <scope>NUCLEOTIDE SEQUENCE [LARGE SCALE GENOMIC DNA]</scope>
    <source>
        <strain evidence="1 2">CFNEI 73</strain>
    </source>
</reference>